<dbReference type="InterPro" id="IPR036979">
    <property type="entry name" value="CM_dom_sf"/>
</dbReference>
<keyword evidence="6" id="KW-1185">Reference proteome</keyword>
<proteinExistence type="predicted"/>
<dbReference type="InterPro" id="IPR008241">
    <property type="entry name" value="Isochorismate_pyruvate-lyase"/>
</dbReference>
<dbReference type="InterPro" id="IPR051331">
    <property type="entry name" value="Chorismate_mutase-related"/>
</dbReference>
<feature type="binding site" evidence="3">
    <location>
        <position position="94"/>
    </location>
    <ligand>
        <name>substrate</name>
    </ligand>
</feature>
<feature type="binding site" evidence="3">
    <location>
        <position position="46"/>
    </location>
    <ligand>
        <name>substrate</name>
    </ligand>
</feature>
<dbReference type="PROSITE" id="PS51168">
    <property type="entry name" value="CHORISMATE_MUT_2"/>
    <property type="match status" value="1"/>
</dbReference>
<evidence type="ECO:0000313" key="5">
    <source>
        <dbReference type="EMBL" id="PRY31767.1"/>
    </source>
</evidence>
<dbReference type="GO" id="GO:0016835">
    <property type="term" value="F:carbon-oxygen lyase activity"/>
    <property type="evidence" value="ECO:0007669"/>
    <property type="project" value="InterPro"/>
</dbReference>
<name>A0A2T0SED0_9BACT</name>
<dbReference type="RefSeq" id="WP_106139855.1">
    <property type="nucleotide sequence ID" value="NZ_PVTE01000022.1"/>
</dbReference>
<feature type="domain" description="Chorismate mutase" evidence="4">
    <location>
        <begin position="8"/>
        <end position="98"/>
    </location>
</feature>
<dbReference type="PANTHER" id="PTHR38041">
    <property type="entry name" value="CHORISMATE MUTASE"/>
    <property type="match status" value="1"/>
</dbReference>
<dbReference type="InterPro" id="IPR036263">
    <property type="entry name" value="Chorismate_II_sf"/>
</dbReference>
<evidence type="ECO:0000256" key="2">
    <source>
        <dbReference type="ARBA" id="ARBA00023235"/>
    </source>
</evidence>
<dbReference type="NCBIfam" id="TIGR01803">
    <property type="entry name" value="CM-like"/>
    <property type="match status" value="1"/>
</dbReference>
<sequence>MNVHGKPPAACQDMADIRQAIDSIDQEVIGLWAQRFEYVKAAAKSKTDETAVRAPERFAAMLAQRREWAQEQGLNPDVIEGLYRTLVTHFIDEELKHWQKHPV</sequence>
<dbReference type="EMBL" id="PVTE01000022">
    <property type="protein sequence ID" value="PRY31767.1"/>
    <property type="molecule type" value="Genomic_DNA"/>
</dbReference>
<gene>
    <name evidence="5" type="ORF">CLV58_12262</name>
</gene>
<keyword evidence="2" id="KW-0413">Isomerase</keyword>
<dbReference type="EC" id="5.4.99.5" evidence="1"/>
<evidence type="ECO:0000313" key="6">
    <source>
        <dbReference type="Proteomes" id="UP000238375"/>
    </source>
</evidence>
<evidence type="ECO:0000256" key="1">
    <source>
        <dbReference type="ARBA" id="ARBA00012404"/>
    </source>
</evidence>
<keyword evidence="5" id="KW-0456">Lyase</keyword>
<dbReference type="SMART" id="SM00830">
    <property type="entry name" value="CM_2"/>
    <property type="match status" value="1"/>
</dbReference>
<dbReference type="AlphaFoldDB" id="A0A2T0SED0"/>
<dbReference type="OrthoDB" id="514491at2"/>
<dbReference type="NCBIfam" id="NF005475">
    <property type="entry name" value="PRK07075.1"/>
    <property type="match status" value="1"/>
</dbReference>
<dbReference type="GO" id="GO:0009697">
    <property type="term" value="P:salicylic acid biosynthetic process"/>
    <property type="evidence" value="ECO:0007669"/>
    <property type="project" value="InterPro"/>
</dbReference>
<dbReference type="PANTHER" id="PTHR38041:SF1">
    <property type="entry name" value="CHORISMATE MUTASE"/>
    <property type="match status" value="1"/>
</dbReference>
<keyword evidence="5" id="KW-0670">Pyruvate</keyword>
<feature type="binding site" evidence="3">
    <location>
        <position position="35"/>
    </location>
    <ligand>
        <name>substrate</name>
    </ligand>
</feature>
<accession>A0A2T0SED0</accession>
<dbReference type="GO" id="GO:0046417">
    <property type="term" value="P:chorismate metabolic process"/>
    <property type="evidence" value="ECO:0007669"/>
    <property type="project" value="InterPro"/>
</dbReference>
<comment type="caution">
    <text evidence="5">The sequence shown here is derived from an EMBL/GenBank/DDBJ whole genome shotgun (WGS) entry which is preliminary data.</text>
</comment>
<dbReference type="InterPro" id="IPR002701">
    <property type="entry name" value="CM_II_prokaryot"/>
</dbReference>
<dbReference type="SUPFAM" id="SSF48600">
    <property type="entry name" value="Chorismate mutase II"/>
    <property type="match status" value="1"/>
</dbReference>
<dbReference type="Pfam" id="PF01817">
    <property type="entry name" value="CM_2"/>
    <property type="match status" value="1"/>
</dbReference>
<dbReference type="Proteomes" id="UP000238375">
    <property type="component" value="Unassembled WGS sequence"/>
</dbReference>
<dbReference type="Gene3D" id="1.20.59.10">
    <property type="entry name" value="Chorismate mutase"/>
    <property type="match status" value="1"/>
</dbReference>
<protein>
    <recommendedName>
        <fullName evidence="1">chorismate mutase</fullName>
        <ecNumber evidence="1">5.4.99.5</ecNumber>
    </recommendedName>
</protein>
<reference evidence="5 6" key="1">
    <citation type="submission" date="2018-03" db="EMBL/GenBank/DDBJ databases">
        <title>Genomic Encyclopedia of Archaeal and Bacterial Type Strains, Phase II (KMG-II): from individual species to whole genera.</title>
        <authorList>
            <person name="Goeker M."/>
        </authorList>
    </citation>
    <scope>NUCLEOTIDE SEQUENCE [LARGE SCALE GENOMIC DNA]</scope>
    <source>
        <strain evidence="5 6">DSM 28354</strain>
    </source>
</reference>
<evidence type="ECO:0000259" key="4">
    <source>
        <dbReference type="PROSITE" id="PS51168"/>
    </source>
</evidence>
<dbReference type="GO" id="GO:0004106">
    <property type="term" value="F:chorismate mutase activity"/>
    <property type="evidence" value="ECO:0007669"/>
    <property type="project" value="UniProtKB-EC"/>
</dbReference>
<dbReference type="PIRSF" id="PIRSF029775">
    <property type="entry name" value="Isochor_pyr_lyas"/>
    <property type="match status" value="1"/>
</dbReference>
<organism evidence="5 6">
    <name type="scientific">Spirosoma oryzae</name>
    <dbReference type="NCBI Taxonomy" id="1469603"/>
    <lineage>
        <taxon>Bacteria</taxon>
        <taxon>Pseudomonadati</taxon>
        <taxon>Bacteroidota</taxon>
        <taxon>Cytophagia</taxon>
        <taxon>Cytophagales</taxon>
        <taxon>Cytophagaceae</taxon>
        <taxon>Spirosoma</taxon>
    </lineage>
</organism>
<evidence type="ECO:0000256" key="3">
    <source>
        <dbReference type="PIRSR" id="PIRSR029775-1"/>
    </source>
</evidence>
<feature type="binding site" evidence="3">
    <location>
        <position position="18"/>
    </location>
    <ligand>
        <name>substrate</name>
    </ligand>
</feature>